<protein>
    <submittedName>
        <fullName evidence="1">Uncharacterized protein</fullName>
    </submittedName>
</protein>
<evidence type="ECO:0000313" key="1">
    <source>
        <dbReference type="EMBL" id="BBH06652.1"/>
    </source>
</evidence>
<organism evidence="1">
    <name type="scientific">Prunus dulcis</name>
    <name type="common">Almond</name>
    <name type="synonym">Amygdalus dulcis</name>
    <dbReference type="NCBI Taxonomy" id="3755"/>
    <lineage>
        <taxon>Eukaryota</taxon>
        <taxon>Viridiplantae</taxon>
        <taxon>Streptophyta</taxon>
        <taxon>Embryophyta</taxon>
        <taxon>Tracheophyta</taxon>
        <taxon>Spermatophyta</taxon>
        <taxon>Magnoliopsida</taxon>
        <taxon>eudicotyledons</taxon>
        <taxon>Gunneridae</taxon>
        <taxon>Pentapetalae</taxon>
        <taxon>rosids</taxon>
        <taxon>fabids</taxon>
        <taxon>Rosales</taxon>
        <taxon>Rosaceae</taxon>
        <taxon>Amygdaloideae</taxon>
        <taxon>Amygdaleae</taxon>
        <taxon>Prunus</taxon>
    </lineage>
</organism>
<gene>
    <name evidence="1" type="ORF">Prudu_018370</name>
</gene>
<dbReference type="EMBL" id="AP019302">
    <property type="protein sequence ID" value="BBH06652.1"/>
    <property type="molecule type" value="Genomic_DNA"/>
</dbReference>
<reference evidence="1" key="1">
    <citation type="journal article" date="2019" name="Science">
        <title>Mutation of a bHLH transcription factor allowed almond domestication.</title>
        <authorList>
            <person name="Sanchez-Perez R."/>
            <person name="Pavan S."/>
            <person name="Mazzeo R."/>
            <person name="Moldovan C."/>
            <person name="Aiese Cigliano R."/>
            <person name="Del Cueto J."/>
            <person name="Ricciardi F."/>
            <person name="Lotti C."/>
            <person name="Ricciardi L."/>
            <person name="Dicenta F."/>
            <person name="Lopez-Marques R.L."/>
            <person name="Lindberg Moller B."/>
        </authorList>
    </citation>
    <scope>NUCLEOTIDE SEQUENCE</scope>
</reference>
<name>A0A4Y1RQL6_PRUDU</name>
<sequence>MPSQEDVFLLRETTVMARMYEISMLPSEESRERSSDHQLHIRPYFEDKKLTLFVPEMPAVESVTVSLLFCRISKTKGYETFASNFLFIRPKDLLDRYFRPAILNWANQ</sequence>
<proteinExistence type="predicted"/>
<dbReference type="AlphaFoldDB" id="A0A4Y1RQL6"/>
<accession>A0A4Y1RQL6</accession>